<dbReference type="AlphaFoldDB" id="A0A382ZLG7"/>
<evidence type="ECO:0000313" key="3">
    <source>
        <dbReference type="EMBL" id="SVD96426.1"/>
    </source>
</evidence>
<dbReference type="InterPro" id="IPR041698">
    <property type="entry name" value="Methyltransf_25"/>
</dbReference>
<dbReference type="PANTHER" id="PTHR43861">
    <property type="entry name" value="TRANS-ACONITATE 2-METHYLTRANSFERASE-RELATED"/>
    <property type="match status" value="1"/>
</dbReference>
<dbReference type="InterPro" id="IPR029063">
    <property type="entry name" value="SAM-dependent_MTases_sf"/>
</dbReference>
<dbReference type="GO" id="GO:0016740">
    <property type="term" value="F:transferase activity"/>
    <property type="evidence" value="ECO:0007669"/>
    <property type="project" value="UniProtKB-KW"/>
</dbReference>
<dbReference type="EMBL" id="UINC01184955">
    <property type="protein sequence ID" value="SVD96426.1"/>
    <property type="molecule type" value="Genomic_DNA"/>
</dbReference>
<sequence>RQIIEPEEEKQLRSKIPMLQEINDNVSIKVREQYEQNPYPRWVNTRLRLAPKPISAVTKEIELNIKNLFINEISSPQILVAGCGTGQHSIDTAVRFKDCDVLAIDLSLSSLAYAKRKTEELGISNIDYMQADILGLGALNRQFDIIESAGVLHHMDDPMAGWQVLADCLKTGGLMKVGLYSELARKHIVKIRHEIQQSNIGLNDDVMKSFRKIIVDSKEEHHNLIALPSDFYSLSEFRDLLFHVQEHRFTIPKIKD</sequence>
<organism evidence="3">
    <name type="scientific">marine metagenome</name>
    <dbReference type="NCBI Taxonomy" id="408172"/>
    <lineage>
        <taxon>unclassified sequences</taxon>
        <taxon>metagenomes</taxon>
        <taxon>ecological metagenomes</taxon>
    </lineage>
</organism>
<proteinExistence type="predicted"/>
<evidence type="ECO:0000256" key="1">
    <source>
        <dbReference type="ARBA" id="ARBA00022679"/>
    </source>
</evidence>
<dbReference type="Pfam" id="PF13649">
    <property type="entry name" value="Methyltransf_25"/>
    <property type="match status" value="1"/>
</dbReference>
<feature type="domain" description="Methyltransferase" evidence="2">
    <location>
        <begin position="78"/>
        <end position="173"/>
    </location>
</feature>
<accession>A0A382ZLG7</accession>
<feature type="non-terminal residue" evidence="3">
    <location>
        <position position="1"/>
    </location>
</feature>
<evidence type="ECO:0000259" key="2">
    <source>
        <dbReference type="Pfam" id="PF13649"/>
    </source>
</evidence>
<dbReference type="SUPFAM" id="SSF53335">
    <property type="entry name" value="S-adenosyl-L-methionine-dependent methyltransferases"/>
    <property type="match status" value="1"/>
</dbReference>
<gene>
    <name evidence="3" type="ORF">METZ01_LOCUS449280</name>
</gene>
<keyword evidence="1" id="KW-0808">Transferase</keyword>
<dbReference type="Gene3D" id="3.40.50.150">
    <property type="entry name" value="Vaccinia Virus protein VP39"/>
    <property type="match status" value="1"/>
</dbReference>
<protein>
    <recommendedName>
        <fullName evidence="2">Methyltransferase domain-containing protein</fullName>
    </recommendedName>
</protein>
<feature type="non-terminal residue" evidence="3">
    <location>
        <position position="256"/>
    </location>
</feature>
<reference evidence="3" key="1">
    <citation type="submission" date="2018-05" db="EMBL/GenBank/DDBJ databases">
        <authorList>
            <person name="Lanie J.A."/>
            <person name="Ng W.-L."/>
            <person name="Kazmierczak K.M."/>
            <person name="Andrzejewski T.M."/>
            <person name="Davidsen T.M."/>
            <person name="Wayne K.J."/>
            <person name="Tettelin H."/>
            <person name="Glass J.I."/>
            <person name="Rusch D."/>
            <person name="Podicherti R."/>
            <person name="Tsui H.-C.T."/>
            <person name="Winkler M.E."/>
        </authorList>
    </citation>
    <scope>NUCLEOTIDE SEQUENCE</scope>
</reference>
<dbReference type="CDD" id="cd02440">
    <property type="entry name" value="AdoMet_MTases"/>
    <property type="match status" value="1"/>
</dbReference>
<name>A0A382ZLG7_9ZZZZ</name>